<dbReference type="Proteomes" id="UP001303532">
    <property type="component" value="Chromosome"/>
</dbReference>
<accession>A0ABZ0KWG9</accession>
<protein>
    <recommendedName>
        <fullName evidence="3">DUF3221 domain-containing protein</fullName>
    </recommendedName>
</protein>
<gene>
    <name evidence="1" type="ORF">PGH26_12535</name>
</gene>
<dbReference type="RefSeq" id="WP_323691386.1">
    <property type="nucleotide sequence ID" value="NZ_CP116341.1"/>
</dbReference>
<proteinExistence type="predicted"/>
<evidence type="ECO:0000313" key="2">
    <source>
        <dbReference type="Proteomes" id="UP001303532"/>
    </source>
</evidence>
<name>A0ABZ0KWG9_9BACL</name>
<evidence type="ECO:0000313" key="1">
    <source>
        <dbReference type="EMBL" id="WOV83697.1"/>
    </source>
</evidence>
<organism evidence="1 2">
    <name type="scientific">Sporosarcina jeotgali</name>
    <dbReference type="NCBI Taxonomy" id="3020056"/>
    <lineage>
        <taxon>Bacteria</taxon>
        <taxon>Bacillati</taxon>
        <taxon>Bacillota</taxon>
        <taxon>Bacilli</taxon>
        <taxon>Bacillales</taxon>
        <taxon>Caryophanaceae</taxon>
        <taxon>Sporosarcina</taxon>
    </lineage>
</organism>
<dbReference type="EMBL" id="CP116341">
    <property type="protein sequence ID" value="WOV83697.1"/>
    <property type="molecule type" value="Genomic_DNA"/>
</dbReference>
<sequence length="103" mass="11892">MKRMMLMVLILIAIITALTIPYLNRADFHGEIKFLEESKFVLYPIKIDPSKQYDVPEIHFSKDTEVTGKIKSIVNFKNGQEVKLWVEVIEGQNVASKIKVIKE</sequence>
<keyword evidence="2" id="KW-1185">Reference proteome</keyword>
<evidence type="ECO:0008006" key="3">
    <source>
        <dbReference type="Google" id="ProtNLM"/>
    </source>
</evidence>
<reference evidence="1 2" key="1">
    <citation type="submission" date="2023-01" db="EMBL/GenBank/DDBJ databases">
        <title>Sporosarcina sp. nov., isolated from Korean tranditional fermented seafood 'Jeotgal'.</title>
        <authorList>
            <person name="Yang A.-I."/>
        </authorList>
    </citation>
    <scope>NUCLEOTIDE SEQUENCE [LARGE SCALE GENOMIC DNA]</scope>
    <source>
        <strain evidence="1 2">B2O-1</strain>
    </source>
</reference>